<dbReference type="AlphaFoldDB" id="U4L956"/>
<dbReference type="Proteomes" id="UP000018144">
    <property type="component" value="Unassembled WGS sequence"/>
</dbReference>
<dbReference type="OrthoDB" id="10473379at2759"/>
<keyword evidence="2" id="KW-1185">Reference proteome</keyword>
<proteinExistence type="predicted"/>
<name>U4L956_PYROM</name>
<accession>U4L956</accession>
<dbReference type="EMBL" id="HF935512">
    <property type="protein sequence ID" value="CCX10101.1"/>
    <property type="molecule type" value="Genomic_DNA"/>
</dbReference>
<sequence>MKKQNKTLQRENCNLQEYNDRVRPENEKLSIRLQTLRDLIYRIESRVIVYSDYIDEVKEALSEGKWSTARSLLDLAPTPWYYFDVHGDPPAGGNPPRYHHAFVPSHTVRMFWDSEDSWHVIGKT</sequence>
<organism evidence="1 2">
    <name type="scientific">Pyronema omphalodes (strain CBS 100304)</name>
    <name type="common">Pyronema confluens</name>
    <dbReference type="NCBI Taxonomy" id="1076935"/>
    <lineage>
        <taxon>Eukaryota</taxon>
        <taxon>Fungi</taxon>
        <taxon>Dikarya</taxon>
        <taxon>Ascomycota</taxon>
        <taxon>Pezizomycotina</taxon>
        <taxon>Pezizomycetes</taxon>
        <taxon>Pezizales</taxon>
        <taxon>Pyronemataceae</taxon>
        <taxon>Pyronema</taxon>
    </lineage>
</organism>
<evidence type="ECO:0000313" key="2">
    <source>
        <dbReference type="Proteomes" id="UP000018144"/>
    </source>
</evidence>
<protein>
    <submittedName>
        <fullName evidence="1">Uncharacterized protein</fullName>
    </submittedName>
</protein>
<reference evidence="1 2" key="1">
    <citation type="journal article" date="2013" name="PLoS Genet.">
        <title>The genome and development-dependent transcriptomes of Pyronema confluens: a window into fungal evolution.</title>
        <authorList>
            <person name="Traeger S."/>
            <person name="Altegoer F."/>
            <person name="Freitag M."/>
            <person name="Gabaldon T."/>
            <person name="Kempken F."/>
            <person name="Kumar A."/>
            <person name="Marcet-Houben M."/>
            <person name="Poggeler S."/>
            <person name="Stajich J.E."/>
            <person name="Nowrousian M."/>
        </authorList>
    </citation>
    <scope>NUCLEOTIDE SEQUENCE [LARGE SCALE GENOMIC DNA]</scope>
    <source>
        <strain evidence="2">CBS 100304</strain>
        <tissue evidence="1">Vegetative mycelium</tissue>
    </source>
</reference>
<evidence type="ECO:0000313" key="1">
    <source>
        <dbReference type="EMBL" id="CCX10101.1"/>
    </source>
</evidence>
<gene>
    <name evidence="1" type="ORF">PCON_09694</name>
</gene>